<feature type="domain" description="CheR-type methyltransferase" evidence="6">
    <location>
        <begin position="10"/>
        <end position="290"/>
    </location>
</feature>
<keyword evidence="3" id="KW-0489">Methyltransferase</keyword>
<name>A0A9X3YHK8_9GAMM</name>
<dbReference type="SMART" id="SM00138">
    <property type="entry name" value="MeTrc"/>
    <property type="match status" value="1"/>
</dbReference>
<dbReference type="EMBL" id="JAOVZO020000001">
    <property type="protein sequence ID" value="MDC8011380.1"/>
    <property type="molecule type" value="Genomic_DNA"/>
</dbReference>
<dbReference type="GO" id="GO:0032259">
    <property type="term" value="P:methylation"/>
    <property type="evidence" value="ECO:0007669"/>
    <property type="project" value="UniProtKB-KW"/>
</dbReference>
<dbReference type="SUPFAM" id="SSF47757">
    <property type="entry name" value="Chemotaxis receptor methyltransferase CheR, N-terminal domain"/>
    <property type="match status" value="1"/>
</dbReference>
<dbReference type="Proteomes" id="UP001139971">
    <property type="component" value="Unassembled WGS sequence"/>
</dbReference>
<evidence type="ECO:0000313" key="8">
    <source>
        <dbReference type="Proteomes" id="UP001139971"/>
    </source>
</evidence>
<keyword evidence="4" id="KW-0808">Transferase</keyword>
<dbReference type="InterPro" id="IPR022641">
    <property type="entry name" value="CheR_N"/>
</dbReference>
<reference evidence="7" key="1">
    <citation type="submission" date="2023-02" db="EMBL/GenBank/DDBJ databases">
        <title>Tahibacter soli sp. nov. isolated from soil.</title>
        <authorList>
            <person name="Baek J.H."/>
            <person name="Lee J.K."/>
            <person name="Choi D.G."/>
            <person name="Jeon C.O."/>
        </authorList>
    </citation>
    <scope>NUCLEOTIDE SEQUENCE</scope>
    <source>
        <strain evidence="7">BL</strain>
    </source>
</reference>
<sequence>MALAIGNWSALNAMPGMDEAEFARWAELLERRTGVVVPPARKPFLVTAVRGRMRETGHTRFDDYYRDLHKMPEGAIEWTTLVDRLTVHETHFFRHQPSFDLIANEWLPRVAQSGSQTALHAWSVGCSTGEEAFTLAMVLDKHVSAIRDARIYFGVTATDVSHPALAVGRGALYPRSKLNEIPAEYRERYVDELDADSFSIRESLRKRVGFAQFNLLDVARAPLKRLDLIFCQNVLIYFARDRRRELLDSLAGLLKPGGMLVLGAGEVISFAHPQLSRVPHRQALAFLRNR</sequence>
<dbReference type="PANTHER" id="PTHR24422">
    <property type="entry name" value="CHEMOTAXIS PROTEIN METHYLTRANSFERASE"/>
    <property type="match status" value="1"/>
</dbReference>
<comment type="catalytic activity">
    <reaction evidence="1">
        <text>L-glutamyl-[protein] + S-adenosyl-L-methionine = [protein]-L-glutamate 5-O-methyl ester + S-adenosyl-L-homocysteine</text>
        <dbReference type="Rhea" id="RHEA:24452"/>
        <dbReference type="Rhea" id="RHEA-COMP:10208"/>
        <dbReference type="Rhea" id="RHEA-COMP:10311"/>
        <dbReference type="ChEBI" id="CHEBI:29973"/>
        <dbReference type="ChEBI" id="CHEBI:57856"/>
        <dbReference type="ChEBI" id="CHEBI:59789"/>
        <dbReference type="ChEBI" id="CHEBI:82795"/>
        <dbReference type="EC" id="2.1.1.80"/>
    </reaction>
</comment>
<dbReference type="PRINTS" id="PR00996">
    <property type="entry name" value="CHERMTFRASE"/>
</dbReference>
<comment type="caution">
    <text evidence="7">The sequence shown here is derived from an EMBL/GenBank/DDBJ whole genome shotgun (WGS) entry which is preliminary data.</text>
</comment>
<protein>
    <recommendedName>
        <fullName evidence="2">protein-glutamate O-methyltransferase</fullName>
        <ecNumber evidence="2">2.1.1.80</ecNumber>
    </recommendedName>
</protein>
<dbReference type="PROSITE" id="PS50123">
    <property type="entry name" value="CHER"/>
    <property type="match status" value="1"/>
</dbReference>
<dbReference type="InterPro" id="IPR036804">
    <property type="entry name" value="CheR_N_sf"/>
</dbReference>
<dbReference type="PANTHER" id="PTHR24422:SF19">
    <property type="entry name" value="CHEMOTAXIS PROTEIN METHYLTRANSFERASE"/>
    <property type="match status" value="1"/>
</dbReference>
<dbReference type="Gene3D" id="3.40.50.150">
    <property type="entry name" value="Vaccinia Virus protein VP39"/>
    <property type="match status" value="1"/>
</dbReference>
<evidence type="ECO:0000313" key="7">
    <source>
        <dbReference type="EMBL" id="MDC8011380.1"/>
    </source>
</evidence>
<organism evidence="7 8">
    <name type="scientific">Tahibacter soli</name>
    <dbReference type="NCBI Taxonomy" id="2983605"/>
    <lineage>
        <taxon>Bacteria</taxon>
        <taxon>Pseudomonadati</taxon>
        <taxon>Pseudomonadota</taxon>
        <taxon>Gammaproteobacteria</taxon>
        <taxon>Lysobacterales</taxon>
        <taxon>Rhodanobacteraceae</taxon>
        <taxon>Tahibacter</taxon>
    </lineage>
</organism>
<evidence type="ECO:0000256" key="2">
    <source>
        <dbReference type="ARBA" id="ARBA00012534"/>
    </source>
</evidence>
<dbReference type="EC" id="2.1.1.80" evidence="2"/>
<dbReference type="Pfam" id="PF01739">
    <property type="entry name" value="CheR"/>
    <property type="match status" value="1"/>
</dbReference>
<keyword evidence="5" id="KW-0949">S-adenosyl-L-methionine</keyword>
<dbReference type="InterPro" id="IPR050903">
    <property type="entry name" value="Bact_Chemotaxis_MeTrfase"/>
</dbReference>
<evidence type="ECO:0000259" key="6">
    <source>
        <dbReference type="PROSITE" id="PS50123"/>
    </source>
</evidence>
<dbReference type="Gene3D" id="1.10.155.10">
    <property type="entry name" value="Chemotaxis receptor methyltransferase CheR, N-terminal domain"/>
    <property type="match status" value="1"/>
</dbReference>
<dbReference type="CDD" id="cd02440">
    <property type="entry name" value="AdoMet_MTases"/>
    <property type="match status" value="1"/>
</dbReference>
<keyword evidence="8" id="KW-1185">Reference proteome</keyword>
<dbReference type="RefSeq" id="WP_263543602.1">
    <property type="nucleotide sequence ID" value="NZ_JAOVZO020000001.1"/>
</dbReference>
<accession>A0A9X3YHK8</accession>
<evidence type="ECO:0000256" key="3">
    <source>
        <dbReference type="ARBA" id="ARBA00022603"/>
    </source>
</evidence>
<dbReference type="SUPFAM" id="SSF53335">
    <property type="entry name" value="S-adenosyl-L-methionine-dependent methyltransferases"/>
    <property type="match status" value="1"/>
</dbReference>
<dbReference type="GO" id="GO:0008983">
    <property type="term" value="F:protein-glutamate O-methyltransferase activity"/>
    <property type="evidence" value="ECO:0007669"/>
    <property type="project" value="UniProtKB-EC"/>
</dbReference>
<dbReference type="InterPro" id="IPR000780">
    <property type="entry name" value="CheR_MeTrfase"/>
</dbReference>
<evidence type="ECO:0000256" key="4">
    <source>
        <dbReference type="ARBA" id="ARBA00022679"/>
    </source>
</evidence>
<proteinExistence type="predicted"/>
<evidence type="ECO:0000256" key="5">
    <source>
        <dbReference type="ARBA" id="ARBA00022691"/>
    </source>
</evidence>
<dbReference type="InterPro" id="IPR022642">
    <property type="entry name" value="CheR_C"/>
</dbReference>
<dbReference type="Pfam" id="PF03705">
    <property type="entry name" value="CheR_N"/>
    <property type="match status" value="1"/>
</dbReference>
<dbReference type="InterPro" id="IPR029063">
    <property type="entry name" value="SAM-dependent_MTases_sf"/>
</dbReference>
<evidence type="ECO:0000256" key="1">
    <source>
        <dbReference type="ARBA" id="ARBA00001541"/>
    </source>
</evidence>
<gene>
    <name evidence="7" type="ORF">OD750_002335</name>
</gene>
<dbReference type="AlphaFoldDB" id="A0A9X3YHK8"/>